<dbReference type="EMBL" id="PNBA02000003">
    <property type="protein sequence ID" value="KAG6430232.1"/>
    <property type="molecule type" value="Genomic_DNA"/>
</dbReference>
<feature type="region of interest" description="Disordered" evidence="1">
    <location>
        <begin position="1"/>
        <end position="33"/>
    </location>
</feature>
<organism evidence="2">
    <name type="scientific">Salvia splendens</name>
    <name type="common">Scarlet sage</name>
    <dbReference type="NCBI Taxonomy" id="180675"/>
    <lineage>
        <taxon>Eukaryota</taxon>
        <taxon>Viridiplantae</taxon>
        <taxon>Streptophyta</taxon>
        <taxon>Embryophyta</taxon>
        <taxon>Tracheophyta</taxon>
        <taxon>Spermatophyta</taxon>
        <taxon>Magnoliopsida</taxon>
        <taxon>eudicotyledons</taxon>
        <taxon>Gunneridae</taxon>
        <taxon>Pentapetalae</taxon>
        <taxon>asterids</taxon>
        <taxon>lamiids</taxon>
        <taxon>Lamiales</taxon>
        <taxon>Lamiaceae</taxon>
        <taxon>Nepetoideae</taxon>
        <taxon>Mentheae</taxon>
        <taxon>Salviinae</taxon>
        <taxon>Salvia</taxon>
        <taxon>Salvia subgen. Calosphace</taxon>
        <taxon>core Calosphace</taxon>
    </lineage>
</organism>
<protein>
    <submittedName>
        <fullName evidence="2">Uncharacterized protein</fullName>
    </submittedName>
</protein>
<feature type="compositionally biased region" description="Polar residues" evidence="1">
    <location>
        <begin position="9"/>
        <end position="21"/>
    </location>
</feature>
<reference evidence="2" key="2">
    <citation type="submission" date="2020-08" db="EMBL/GenBank/DDBJ databases">
        <title>Plant Genome Project.</title>
        <authorList>
            <person name="Zhang R.-G."/>
        </authorList>
    </citation>
    <scope>NUCLEOTIDE SEQUENCE</scope>
    <source>
        <strain evidence="2">Huo1</strain>
        <tissue evidence="2">Leaf</tissue>
    </source>
</reference>
<dbReference type="AlphaFoldDB" id="A0A8X9A589"/>
<name>A0A8X9A589_SALSN</name>
<evidence type="ECO:0000313" key="3">
    <source>
        <dbReference type="Proteomes" id="UP000298416"/>
    </source>
</evidence>
<accession>A0A8X9A589</accession>
<keyword evidence="3" id="KW-1185">Reference proteome</keyword>
<sequence length="331" mass="35470">MPKRGRPLSQVTEAAGQSSRNAEPLHTDARADCAPVVRQPEEAVDHAGSAMPDIASDVGVPDVPTEAHISVPGSGLVVAGGVRGEATVGSSGEETIGVREGGKEVVITTKPKSVKGKAANKAGMTKEMALKRGQEKQPAVTKVGTNVKLRPPLSKEKGLVIADAGTGGIGDDLPLKTASVLGKGKEKVNKANEAVRSVASTVETARFFFPIWGEKQQYVVCFDVPDSKMNIIDHTLAEQHASFAEKYGTTPSMLWKFLADAIDKCKDSRMADLIRGCTTHVVAMPWRNNLSIMEDGMYVMRHLETYFGEKDKDWDCGLTAKGSKSNQVLER</sequence>
<reference evidence="2" key="1">
    <citation type="submission" date="2018-01" db="EMBL/GenBank/DDBJ databases">
        <authorList>
            <person name="Mao J.F."/>
        </authorList>
    </citation>
    <scope>NUCLEOTIDE SEQUENCE</scope>
    <source>
        <strain evidence="2">Huo1</strain>
        <tissue evidence="2">Leaf</tissue>
    </source>
</reference>
<dbReference type="Proteomes" id="UP000298416">
    <property type="component" value="Unassembled WGS sequence"/>
</dbReference>
<proteinExistence type="predicted"/>
<comment type="caution">
    <text evidence="2">The sequence shown here is derived from an EMBL/GenBank/DDBJ whole genome shotgun (WGS) entry which is preliminary data.</text>
</comment>
<evidence type="ECO:0000313" key="2">
    <source>
        <dbReference type="EMBL" id="KAG6430232.1"/>
    </source>
</evidence>
<evidence type="ECO:0000256" key="1">
    <source>
        <dbReference type="SAM" id="MobiDB-lite"/>
    </source>
</evidence>
<gene>
    <name evidence="2" type="ORF">SASPL_108295</name>
</gene>